<evidence type="ECO:0000259" key="9">
    <source>
        <dbReference type="PROSITE" id="PS50109"/>
    </source>
</evidence>
<dbReference type="Pfam" id="PF08447">
    <property type="entry name" value="PAS_3"/>
    <property type="match status" value="2"/>
</dbReference>
<feature type="domain" description="PAS" evidence="10">
    <location>
        <begin position="132"/>
        <end position="210"/>
    </location>
</feature>
<gene>
    <name evidence="12" type="ORF">EPD60_15570</name>
</gene>
<dbReference type="CDD" id="cd00130">
    <property type="entry name" value="PAS"/>
    <property type="match status" value="3"/>
</dbReference>
<dbReference type="GO" id="GO:0016020">
    <property type="term" value="C:membrane"/>
    <property type="evidence" value="ECO:0007669"/>
    <property type="project" value="InterPro"/>
</dbReference>
<keyword evidence="13" id="KW-1185">Reference proteome</keyword>
<dbReference type="GO" id="GO:0000155">
    <property type="term" value="F:phosphorelay sensor kinase activity"/>
    <property type="evidence" value="ECO:0007669"/>
    <property type="project" value="InterPro"/>
</dbReference>
<evidence type="ECO:0000259" key="11">
    <source>
        <dbReference type="PROSITE" id="PS50113"/>
    </source>
</evidence>
<dbReference type="NCBIfam" id="TIGR00229">
    <property type="entry name" value="sensory_box"/>
    <property type="match status" value="3"/>
</dbReference>
<dbReference type="PROSITE" id="PS50113">
    <property type="entry name" value="PAC"/>
    <property type="match status" value="2"/>
</dbReference>
<accession>A0A4V2NVA1</accession>
<dbReference type="PROSITE" id="PS50112">
    <property type="entry name" value="PAS"/>
    <property type="match status" value="3"/>
</dbReference>
<dbReference type="GO" id="GO:0005524">
    <property type="term" value="F:ATP binding"/>
    <property type="evidence" value="ECO:0007669"/>
    <property type="project" value="UniProtKB-KW"/>
</dbReference>
<dbReference type="Pfam" id="PF02518">
    <property type="entry name" value="HATPase_c"/>
    <property type="match status" value="1"/>
</dbReference>
<reference evidence="12 13" key="1">
    <citation type="submission" date="2019-03" db="EMBL/GenBank/DDBJ databases">
        <authorList>
            <person name="Kim M.K.M."/>
        </authorList>
    </citation>
    <scope>NUCLEOTIDE SEQUENCE [LARGE SCALE GENOMIC DNA]</scope>
    <source>
        <strain evidence="12 13">17J68-12</strain>
    </source>
</reference>
<evidence type="ECO:0000256" key="8">
    <source>
        <dbReference type="ARBA" id="ARBA00023012"/>
    </source>
</evidence>
<keyword evidence="8" id="KW-0902">Two-component regulatory system</keyword>
<dbReference type="Pfam" id="PF07730">
    <property type="entry name" value="HisKA_3"/>
    <property type="match status" value="1"/>
</dbReference>
<feature type="domain" description="PAS" evidence="10">
    <location>
        <begin position="268"/>
        <end position="323"/>
    </location>
</feature>
<dbReference type="InterPro" id="IPR001610">
    <property type="entry name" value="PAC"/>
</dbReference>
<keyword evidence="4" id="KW-0808">Transferase</keyword>
<dbReference type="InterPro" id="IPR005467">
    <property type="entry name" value="His_kinase_dom"/>
</dbReference>
<evidence type="ECO:0000256" key="4">
    <source>
        <dbReference type="ARBA" id="ARBA00022679"/>
    </source>
</evidence>
<dbReference type="OrthoDB" id="1489936at2"/>
<dbReference type="SUPFAM" id="SSF55785">
    <property type="entry name" value="PYP-like sensor domain (PAS domain)"/>
    <property type="match status" value="4"/>
</dbReference>
<dbReference type="InterPro" id="IPR011712">
    <property type="entry name" value="Sig_transdc_His_kin_sub3_dim/P"/>
</dbReference>
<dbReference type="PANTHER" id="PTHR24421">
    <property type="entry name" value="NITRATE/NITRITE SENSOR PROTEIN NARX-RELATED"/>
    <property type="match status" value="1"/>
</dbReference>
<comment type="catalytic activity">
    <reaction evidence="1">
        <text>ATP + protein L-histidine = ADP + protein N-phospho-L-histidine.</text>
        <dbReference type="EC" id="2.7.13.3"/>
    </reaction>
</comment>
<dbReference type="SMART" id="SM00387">
    <property type="entry name" value="HATPase_c"/>
    <property type="match status" value="1"/>
</dbReference>
<feature type="domain" description="PAS" evidence="10">
    <location>
        <begin position="393"/>
        <end position="457"/>
    </location>
</feature>
<dbReference type="InterPro" id="IPR000014">
    <property type="entry name" value="PAS"/>
</dbReference>
<feature type="domain" description="Histidine kinase" evidence="9">
    <location>
        <begin position="541"/>
        <end position="731"/>
    </location>
</feature>
<sequence length="733" mass="83762">MNHETTPTFRDHEALVSLPGHRMSFQTGTDLRVRSCNTLLSRFLGLPEDDVIGLDFSALPVPEEQGLARQLLENAANGMPDTGYLAFATPAGRKLGQITVVPQFHDGKPTGVFGFLLDATDRIEKTRMLIESEHRYRALLERHQFVSEATSDVLWDWNLETGDIYINQSIVRILGHEPPVAEAHRMWWEHLHPEDRERVVEQQQAAIKDNTRGYWQDHYRFVRPDGTVLHLEDRALIMRNEQGRAVRMVGAVHDVTSQKESELRIRRGERRFRAMVQSGLDVIVLLDRNFAVTYISPNAHKLGGYHPDEMMGVVGFEAIHPDDFARVLMVGQDISKTPEVLLPPFRFRAKNGSYRWVEAILVNHLHDPDIEAVVINMRDITERKEIEETILLSEEKYRLLFYQSPVPKWIFNRETLHFVEVNEAALDHYGYTREEFLAMSVLDLQPQAERKRVQRMLLSPDFLPAGRLNNISQHLVADGRTIWVELTLHGIYLEEGYHVMAIANDVTEKRALEQKVLREKINTQKEIARTIINTQEKERSEISKELHDNVNQLLTTAKLYIENIRYYPDQSAGYIDKSAGLLQKAITEIRNLSKALVTPVIYDIGFRATLEELIGQYRALNLFALDFQYTVPDDLIESGLRLTIYRILQEQLNNIVKHARATKVSIDIGNAGDKLTICISDNGVGFDTKAARSGLGINNMKNRIDVFQGSVDIDSAPNKGCSICIYFPLETAR</sequence>
<keyword evidence="7" id="KW-0067">ATP-binding</keyword>
<dbReference type="InterPro" id="IPR000700">
    <property type="entry name" value="PAS-assoc_C"/>
</dbReference>
<evidence type="ECO:0000256" key="1">
    <source>
        <dbReference type="ARBA" id="ARBA00000085"/>
    </source>
</evidence>
<dbReference type="Gene3D" id="2.10.70.100">
    <property type="match status" value="1"/>
</dbReference>
<dbReference type="CDD" id="cd16917">
    <property type="entry name" value="HATPase_UhpB-NarQ-NarX-like"/>
    <property type="match status" value="1"/>
</dbReference>
<keyword evidence="5" id="KW-0547">Nucleotide-binding</keyword>
<proteinExistence type="predicted"/>
<evidence type="ECO:0000313" key="12">
    <source>
        <dbReference type="EMBL" id="TCJ12676.1"/>
    </source>
</evidence>
<keyword evidence="6" id="KW-0418">Kinase</keyword>
<evidence type="ECO:0000256" key="7">
    <source>
        <dbReference type="ARBA" id="ARBA00022840"/>
    </source>
</evidence>
<evidence type="ECO:0000313" key="13">
    <source>
        <dbReference type="Proteomes" id="UP000295334"/>
    </source>
</evidence>
<feature type="domain" description="PAC" evidence="11">
    <location>
        <begin position="215"/>
        <end position="267"/>
    </location>
</feature>
<evidence type="ECO:0000256" key="2">
    <source>
        <dbReference type="ARBA" id="ARBA00012438"/>
    </source>
</evidence>
<feature type="domain" description="PAC" evidence="11">
    <location>
        <begin position="468"/>
        <end position="518"/>
    </location>
</feature>
<dbReference type="GO" id="GO:0046983">
    <property type="term" value="F:protein dimerization activity"/>
    <property type="evidence" value="ECO:0007669"/>
    <property type="project" value="InterPro"/>
</dbReference>
<keyword evidence="3" id="KW-0597">Phosphoprotein</keyword>
<dbReference type="EC" id="2.7.13.3" evidence="2"/>
<dbReference type="InterPro" id="IPR003594">
    <property type="entry name" value="HATPase_dom"/>
</dbReference>
<dbReference type="Proteomes" id="UP000295334">
    <property type="component" value="Unassembled WGS sequence"/>
</dbReference>
<evidence type="ECO:0000256" key="5">
    <source>
        <dbReference type="ARBA" id="ARBA00022741"/>
    </source>
</evidence>
<dbReference type="SMART" id="SM00086">
    <property type="entry name" value="PAC"/>
    <property type="match status" value="4"/>
</dbReference>
<dbReference type="InterPro" id="IPR050482">
    <property type="entry name" value="Sensor_HK_TwoCompSys"/>
</dbReference>
<dbReference type="Gene3D" id="3.30.450.20">
    <property type="entry name" value="PAS domain"/>
    <property type="match status" value="4"/>
</dbReference>
<dbReference type="SUPFAM" id="SSF55874">
    <property type="entry name" value="ATPase domain of HSP90 chaperone/DNA topoisomerase II/histidine kinase"/>
    <property type="match status" value="1"/>
</dbReference>
<dbReference type="PANTHER" id="PTHR24421:SF10">
    <property type="entry name" value="NITRATE_NITRITE SENSOR PROTEIN NARQ"/>
    <property type="match status" value="1"/>
</dbReference>
<dbReference type="InterPro" id="IPR013655">
    <property type="entry name" value="PAS_fold_3"/>
</dbReference>
<dbReference type="InterPro" id="IPR035965">
    <property type="entry name" value="PAS-like_dom_sf"/>
</dbReference>
<dbReference type="Gene3D" id="1.20.5.1930">
    <property type="match status" value="1"/>
</dbReference>
<organism evidence="12 13">
    <name type="scientific">Flaviaesturariibacter flavus</name>
    <dbReference type="NCBI Taxonomy" id="2502780"/>
    <lineage>
        <taxon>Bacteria</taxon>
        <taxon>Pseudomonadati</taxon>
        <taxon>Bacteroidota</taxon>
        <taxon>Chitinophagia</taxon>
        <taxon>Chitinophagales</taxon>
        <taxon>Chitinophagaceae</taxon>
        <taxon>Flaviaestuariibacter</taxon>
    </lineage>
</organism>
<dbReference type="InterPro" id="IPR036890">
    <property type="entry name" value="HATPase_C_sf"/>
</dbReference>
<dbReference type="Pfam" id="PF13426">
    <property type="entry name" value="PAS_9"/>
    <property type="match status" value="1"/>
</dbReference>
<comment type="caution">
    <text evidence="12">The sequence shown here is derived from an EMBL/GenBank/DDBJ whole genome shotgun (WGS) entry which is preliminary data.</text>
</comment>
<dbReference type="EMBL" id="SJZI01000050">
    <property type="protein sequence ID" value="TCJ12676.1"/>
    <property type="molecule type" value="Genomic_DNA"/>
</dbReference>
<evidence type="ECO:0000256" key="6">
    <source>
        <dbReference type="ARBA" id="ARBA00022777"/>
    </source>
</evidence>
<dbReference type="AlphaFoldDB" id="A0A4V2NVA1"/>
<protein>
    <recommendedName>
        <fullName evidence="2">histidine kinase</fullName>
        <ecNumber evidence="2">2.7.13.3</ecNumber>
    </recommendedName>
</protein>
<evidence type="ECO:0000259" key="10">
    <source>
        <dbReference type="PROSITE" id="PS50112"/>
    </source>
</evidence>
<name>A0A4V2NVA1_9BACT</name>
<dbReference type="PROSITE" id="PS50109">
    <property type="entry name" value="HIS_KIN"/>
    <property type="match status" value="1"/>
</dbReference>
<evidence type="ECO:0000256" key="3">
    <source>
        <dbReference type="ARBA" id="ARBA00022553"/>
    </source>
</evidence>
<dbReference type="Gene3D" id="3.30.565.10">
    <property type="entry name" value="Histidine kinase-like ATPase, C-terminal domain"/>
    <property type="match status" value="1"/>
</dbReference>
<dbReference type="SMART" id="SM00091">
    <property type="entry name" value="PAS"/>
    <property type="match status" value="4"/>
</dbReference>
<dbReference type="RefSeq" id="WP_131450433.1">
    <property type="nucleotide sequence ID" value="NZ_SJZI01000050.1"/>
</dbReference>